<name>A0A8H7CEM4_9AGAR</name>
<organism evidence="2 3">
    <name type="scientific">Mycena venus</name>
    <dbReference type="NCBI Taxonomy" id="2733690"/>
    <lineage>
        <taxon>Eukaryota</taxon>
        <taxon>Fungi</taxon>
        <taxon>Dikarya</taxon>
        <taxon>Basidiomycota</taxon>
        <taxon>Agaricomycotina</taxon>
        <taxon>Agaricomycetes</taxon>
        <taxon>Agaricomycetidae</taxon>
        <taxon>Agaricales</taxon>
        <taxon>Marasmiineae</taxon>
        <taxon>Mycenaceae</taxon>
        <taxon>Mycena</taxon>
    </lineage>
</organism>
<evidence type="ECO:0000256" key="1">
    <source>
        <dbReference type="SAM" id="MobiDB-lite"/>
    </source>
</evidence>
<reference evidence="2" key="1">
    <citation type="submission" date="2020-05" db="EMBL/GenBank/DDBJ databases">
        <title>Mycena genomes resolve the evolution of fungal bioluminescence.</title>
        <authorList>
            <person name="Tsai I.J."/>
        </authorList>
    </citation>
    <scope>NUCLEOTIDE SEQUENCE</scope>
    <source>
        <strain evidence="2">CCC161011</strain>
    </source>
</reference>
<accession>A0A8H7CEM4</accession>
<dbReference type="EMBL" id="JACAZI010000026">
    <property type="protein sequence ID" value="KAF7334435.1"/>
    <property type="molecule type" value="Genomic_DNA"/>
</dbReference>
<comment type="caution">
    <text evidence="2">The sequence shown here is derived from an EMBL/GenBank/DDBJ whole genome shotgun (WGS) entry which is preliminary data.</text>
</comment>
<evidence type="ECO:0000313" key="3">
    <source>
        <dbReference type="Proteomes" id="UP000620124"/>
    </source>
</evidence>
<proteinExistence type="predicted"/>
<protein>
    <submittedName>
        <fullName evidence="2">Putative nwd2 protein</fullName>
    </submittedName>
</protein>
<dbReference type="InterPro" id="IPR015943">
    <property type="entry name" value="WD40/YVTN_repeat-like_dom_sf"/>
</dbReference>
<dbReference type="Proteomes" id="UP000620124">
    <property type="component" value="Unassembled WGS sequence"/>
</dbReference>
<dbReference type="Gene3D" id="2.130.10.10">
    <property type="entry name" value="YVTN repeat-like/Quinoprotein amine dehydrogenase"/>
    <property type="match status" value="1"/>
</dbReference>
<evidence type="ECO:0000313" key="2">
    <source>
        <dbReference type="EMBL" id="KAF7334435.1"/>
    </source>
</evidence>
<gene>
    <name evidence="2" type="ORF">MVEN_02272900</name>
</gene>
<dbReference type="OrthoDB" id="3091521at2759"/>
<dbReference type="AlphaFoldDB" id="A0A8H7CEM4"/>
<keyword evidence="3" id="KW-1185">Reference proteome</keyword>
<feature type="compositionally biased region" description="Polar residues" evidence="1">
    <location>
        <begin position="1"/>
        <end position="13"/>
    </location>
</feature>
<sequence length="687" mass="78830">MPQHRSCPNTTMSFVPPPPTPGRSLVSHEPATLVEAYRVFQSSTYNHTQSGGTFNHVAGNQVRNEYKYNVAGNFIQSHGENGINLLQRNISGDSLHNSEQRFPPPLCHPDTRTAVQNIIQAWAADTDRQAPSVIRPEPHIRETFDSLPGTVTFRRLILDNTFNPGRDILRYLRDRFSEIRRRRLPYEDDSWPSERDLERLVHNASGQFIYAATVLKFVDDEYCHPMDQLFVVLSLSTTSTETGTPPFSDLDTLYTYILSANPNISLMMRILEQYTVSIMNYGHKYWTNHCIFHWINYDILVQEQQFMIRQCLRCFRDVLSPVELAILCDDIEGMTRRFLRIIDFLNSFQHVKSIQLELSRDVDDTWNTLLTALFDPIPAVARFYEGWAIQHHGLGFDISSSLGIVFKHLWPNGYDRDPAPPSYEKVAKFLSCHPSLQVRRVTAEISMRLLMCRNAELHAYMRGEDRSDRIYDYFRPETHWSFARHWCRHLTQAPATAELLAMLRVLIENTFFTRTDEINYLLLKQWLDEVPRDLKTQGQEIYTAIEAARPILPSPFSARRGLLEWPFGLHTGAEPHEPGGSCAVLSGQRDAIQPESLFTLHWTLLATMCHDRNSVCLIPVLAVTRCAWRIGIKGSCVVWIGNLKHDRMMIARTGFSAMSDRQVAVWETGALGKTIVLDQSAGVLMLF</sequence>
<feature type="region of interest" description="Disordered" evidence="1">
    <location>
        <begin position="1"/>
        <end position="26"/>
    </location>
</feature>